<organism evidence="2 3">
    <name type="scientific">Mariniblastus fucicola</name>
    <dbReference type="NCBI Taxonomy" id="980251"/>
    <lineage>
        <taxon>Bacteria</taxon>
        <taxon>Pseudomonadati</taxon>
        <taxon>Planctomycetota</taxon>
        <taxon>Planctomycetia</taxon>
        <taxon>Pirellulales</taxon>
        <taxon>Pirellulaceae</taxon>
        <taxon>Mariniblastus</taxon>
    </lineage>
</organism>
<dbReference type="GO" id="GO:0005829">
    <property type="term" value="C:cytosol"/>
    <property type="evidence" value="ECO:0007669"/>
    <property type="project" value="TreeGrafter"/>
</dbReference>
<dbReference type="Pfam" id="PF02622">
    <property type="entry name" value="DUF179"/>
    <property type="match status" value="1"/>
</dbReference>
<sequence>MSKNRLATNSSHVDSDKSLLGKLLVASPRVPMGFAHGRTVVLVLQDSDEGIFGVVLNRPATPDMLLAWQQLADQPTFAAERLVSGGPVQGPVLALHSKQELAEVEIQGGLFVSVQQNAIERLSELELSEENSAFRIVLGAVNWESGKLQHELDQGSWFVVDGDPSLVFSDPTKLWERSVRQYGADSIRSLTGISQFPADPLLN</sequence>
<evidence type="ECO:0000313" key="3">
    <source>
        <dbReference type="Proteomes" id="UP000322214"/>
    </source>
</evidence>
<dbReference type="STRING" id="980251.GCA_001642875_00044"/>
<dbReference type="PANTHER" id="PTHR30327:SF1">
    <property type="entry name" value="UPF0301 PROTEIN YQGE"/>
    <property type="match status" value="1"/>
</dbReference>
<name>A0A5B9PIC7_9BACT</name>
<dbReference type="InterPro" id="IPR003774">
    <property type="entry name" value="AlgH-like"/>
</dbReference>
<comment type="similarity">
    <text evidence="1">Belongs to the UPF0301 (AlgH) family.</text>
</comment>
<proteinExistence type="inferred from homology"/>
<accession>A0A5B9PIC7</accession>
<keyword evidence="3" id="KW-1185">Reference proteome</keyword>
<dbReference type="SUPFAM" id="SSF143456">
    <property type="entry name" value="VC0467-like"/>
    <property type="match status" value="1"/>
</dbReference>
<gene>
    <name evidence="2" type="ORF">MFFC18_22630</name>
</gene>
<dbReference type="AlphaFoldDB" id="A0A5B9PIC7"/>
<dbReference type="KEGG" id="mff:MFFC18_22630"/>
<dbReference type="PANTHER" id="PTHR30327">
    <property type="entry name" value="UNCHARACTERIZED PROTEIN YQGE"/>
    <property type="match status" value="1"/>
</dbReference>
<dbReference type="Gene3D" id="3.40.1740.10">
    <property type="entry name" value="VC0467-like"/>
    <property type="match status" value="1"/>
</dbReference>
<dbReference type="OrthoDB" id="9807486at2"/>
<dbReference type="EMBL" id="CP042912">
    <property type="protein sequence ID" value="QEG22383.1"/>
    <property type="molecule type" value="Genomic_DNA"/>
</dbReference>
<reference evidence="2 3" key="1">
    <citation type="submission" date="2019-08" db="EMBL/GenBank/DDBJ databases">
        <title>Deep-cultivation of Planctomycetes and their phenomic and genomic characterization uncovers novel biology.</title>
        <authorList>
            <person name="Wiegand S."/>
            <person name="Jogler M."/>
            <person name="Boedeker C."/>
            <person name="Pinto D."/>
            <person name="Vollmers J."/>
            <person name="Rivas-Marin E."/>
            <person name="Kohn T."/>
            <person name="Peeters S.H."/>
            <person name="Heuer A."/>
            <person name="Rast P."/>
            <person name="Oberbeckmann S."/>
            <person name="Bunk B."/>
            <person name="Jeske O."/>
            <person name="Meyerdierks A."/>
            <person name="Storesund J.E."/>
            <person name="Kallscheuer N."/>
            <person name="Luecker S."/>
            <person name="Lage O.M."/>
            <person name="Pohl T."/>
            <person name="Merkel B.J."/>
            <person name="Hornburger P."/>
            <person name="Mueller R.-W."/>
            <person name="Bruemmer F."/>
            <person name="Labrenz M."/>
            <person name="Spormann A.M."/>
            <person name="Op den Camp H."/>
            <person name="Overmann J."/>
            <person name="Amann R."/>
            <person name="Jetten M.S.M."/>
            <person name="Mascher T."/>
            <person name="Medema M.H."/>
            <person name="Devos D.P."/>
            <person name="Kaster A.-K."/>
            <person name="Ovreas L."/>
            <person name="Rohde M."/>
            <person name="Galperin M.Y."/>
            <person name="Jogler C."/>
        </authorList>
    </citation>
    <scope>NUCLEOTIDE SEQUENCE [LARGE SCALE GENOMIC DNA]</scope>
    <source>
        <strain evidence="2 3">FC18</strain>
    </source>
</reference>
<evidence type="ECO:0000256" key="1">
    <source>
        <dbReference type="ARBA" id="ARBA00009600"/>
    </source>
</evidence>
<evidence type="ECO:0000313" key="2">
    <source>
        <dbReference type="EMBL" id="QEG22383.1"/>
    </source>
</evidence>
<dbReference type="Proteomes" id="UP000322214">
    <property type="component" value="Chromosome"/>
</dbReference>
<protein>
    <submittedName>
        <fullName evidence="2">Uncharacterized protein</fullName>
    </submittedName>
</protein>